<evidence type="ECO:0000313" key="11">
    <source>
        <dbReference type="Proteomes" id="UP001516400"/>
    </source>
</evidence>
<feature type="region of interest" description="Disordered" evidence="8">
    <location>
        <begin position="259"/>
        <end position="291"/>
    </location>
</feature>
<comment type="caution">
    <text evidence="10">The sequence shown here is derived from an EMBL/GenBank/DDBJ whole genome shotgun (WGS) entry which is preliminary data.</text>
</comment>
<feature type="coiled-coil region" evidence="7">
    <location>
        <begin position="664"/>
        <end position="949"/>
    </location>
</feature>
<feature type="coiled-coil region" evidence="7">
    <location>
        <begin position="990"/>
        <end position="1278"/>
    </location>
</feature>
<name>A0ABD2MNW3_9CUCU</name>
<feature type="region of interest" description="Disordered" evidence="8">
    <location>
        <begin position="128"/>
        <end position="152"/>
    </location>
</feature>
<evidence type="ECO:0000256" key="7">
    <source>
        <dbReference type="SAM" id="Coils"/>
    </source>
</evidence>
<dbReference type="Pfam" id="PF16641">
    <property type="entry name" value="CLIP1_ZNF"/>
    <property type="match status" value="2"/>
</dbReference>
<evidence type="ECO:0000256" key="1">
    <source>
        <dbReference type="ARBA" id="ARBA00004245"/>
    </source>
</evidence>
<evidence type="ECO:0000256" key="4">
    <source>
        <dbReference type="ARBA" id="ARBA00022737"/>
    </source>
</evidence>
<feature type="coiled-coil region" evidence="7">
    <location>
        <begin position="316"/>
        <end position="634"/>
    </location>
</feature>
<keyword evidence="11" id="KW-1185">Reference proteome</keyword>
<comment type="subcellular location">
    <subcellularLocation>
        <location evidence="1">Cytoplasm</location>
        <location evidence="1">Cytoskeleton</location>
    </subcellularLocation>
</comment>
<feature type="coiled-coil region" evidence="7">
    <location>
        <begin position="1351"/>
        <end position="1402"/>
    </location>
</feature>
<organism evidence="10 11">
    <name type="scientific">Cryptolaemus montrouzieri</name>
    <dbReference type="NCBI Taxonomy" id="559131"/>
    <lineage>
        <taxon>Eukaryota</taxon>
        <taxon>Metazoa</taxon>
        <taxon>Ecdysozoa</taxon>
        <taxon>Arthropoda</taxon>
        <taxon>Hexapoda</taxon>
        <taxon>Insecta</taxon>
        <taxon>Pterygota</taxon>
        <taxon>Neoptera</taxon>
        <taxon>Endopterygota</taxon>
        <taxon>Coleoptera</taxon>
        <taxon>Polyphaga</taxon>
        <taxon>Cucujiformia</taxon>
        <taxon>Coccinelloidea</taxon>
        <taxon>Coccinellidae</taxon>
        <taxon>Scymninae</taxon>
        <taxon>Scymnini</taxon>
        <taxon>Cryptolaemus</taxon>
    </lineage>
</organism>
<feature type="region of interest" description="Disordered" evidence="8">
    <location>
        <begin position="1503"/>
        <end position="1525"/>
    </location>
</feature>
<dbReference type="Pfam" id="PF01302">
    <property type="entry name" value="CAP_GLY"/>
    <property type="match status" value="2"/>
</dbReference>
<proteinExistence type="predicted"/>
<dbReference type="Gene3D" id="2.30.30.190">
    <property type="entry name" value="CAP Gly-rich-like domain"/>
    <property type="match status" value="2"/>
</dbReference>
<evidence type="ECO:0000313" key="10">
    <source>
        <dbReference type="EMBL" id="KAL3268090.1"/>
    </source>
</evidence>
<keyword evidence="4" id="KW-0677">Repeat</keyword>
<reference evidence="10 11" key="1">
    <citation type="journal article" date="2021" name="BMC Biol.">
        <title>Horizontally acquired antibacterial genes associated with adaptive radiation of ladybird beetles.</title>
        <authorList>
            <person name="Li H.S."/>
            <person name="Tang X.F."/>
            <person name="Huang Y.H."/>
            <person name="Xu Z.Y."/>
            <person name="Chen M.L."/>
            <person name="Du X.Y."/>
            <person name="Qiu B.Y."/>
            <person name="Chen P.T."/>
            <person name="Zhang W."/>
            <person name="Slipinski A."/>
            <person name="Escalona H.E."/>
            <person name="Waterhouse R.M."/>
            <person name="Zwick A."/>
            <person name="Pang H."/>
        </authorList>
    </citation>
    <scope>NUCLEOTIDE SEQUENCE [LARGE SCALE GENOMIC DNA]</scope>
    <source>
        <strain evidence="10">SYSU2018</strain>
    </source>
</reference>
<dbReference type="InterPro" id="IPR036859">
    <property type="entry name" value="CAP-Gly_dom_sf"/>
</dbReference>
<keyword evidence="2" id="KW-0963">Cytoplasm</keyword>
<dbReference type="EMBL" id="JABFTP020000021">
    <property type="protein sequence ID" value="KAL3268090.1"/>
    <property type="molecule type" value="Genomic_DNA"/>
</dbReference>
<evidence type="ECO:0000259" key="9">
    <source>
        <dbReference type="PROSITE" id="PS50245"/>
    </source>
</evidence>
<accession>A0ABD2MNW3</accession>
<dbReference type="InterPro" id="IPR032108">
    <property type="entry name" value="CLIP1_ZNF"/>
</dbReference>
<keyword evidence="3" id="KW-0493">Microtubule</keyword>
<feature type="compositionally biased region" description="Low complexity" evidence="8">
    <location>
        <begin position="280"/>
        <end position="289"/>
    </location>
</feature>
<protein>
    <recommendedName>
        <fullName evidence="9">CAP-Gly domain-containing protein</fullName>
    </recommendedName>
</protein>
<dbReference type="PROSITE" id="PS50245">
    <property type="entry name" value="CAP_GLY_2"/>
    <property type="match status" value="2"/>
</dbReference>
<feature type="domain" description="CAP-Gly" evidence="9">
    <location>
        <begin position="202"/>
        <end position="244"/>
    </location>
</feature>
<feature type="domain" description="CAP-Gly" evidence="9">
    <location>
        <begin position="71"/>
        <end position="113"/>
    </location>
</feature>
<dbReference type="Proteomes" id="UP001516400">
    <property type="component" value="Unassembled WGS sequence"/>
</dbReference>
<keyword evidence="5 7" id="KW-0175">Coiled coil</keyword>
<evidence type="ECO:0000256" key="2">
    <source>
        <dbReference type="ARBA" id="ARBA00022490"/>
    </source>
</evidence>
<gene>
    <name evidence="10" type="ORF">HHI36_007217</name>
</gene>
<keyword evidence="6" id="KW-0206">Cytoskeleton</keyword>
<dbReference type="SMART" id="SM01052">
    <property type="entry name" value="CAP_GLY"/>
    <property type="match status" value="2"/>
</dbReference>
<dbReference type="PROSITE" id="PS00845">
    <property type="entry name" value="CAP_GLY_1"/>
    <property type="match status" value="2"/>
</dbReference>
<dbReference type="PANTHER" id="PTHR18916">
    <property type="entry name" value="DYNACTIN 1-RELATED MICROTUBULE-BINDING"/>
    <property type="match status" value="1"/>
</dbReference>
<sequence>MTPYRRRYSSTGSSSSSMDHLWELYPHRLREAGLNRFTDSSTVLTEDTDSFIIGQRVWVGGTKPGTIAFIGETQFAPGEWAGVALEEAIGKNDGSVAGIKYFQCEPKKGVFSRLTRLTRVPLEEPHFQSNESFSTTPSNGMRNAISPTSSTRSLLKSPVSHYASNTSLASTSTTHIVDYNVGDRVIIKSSQGSKVGTVKYIGYTDFATGEWVGVELDDPRGKNDGSVAGKRYFECQPNFGLFAPVNKVSKSPSKIKPGACAVHSSSTGLPPSGMRRATSKESMSSATSSVRRVRLGVNSLTPKRVPSKTSTPTMTRPSLQDVLKDKQQHIEQLLNERDLERQEFTKAASQAEEAEQKLVLQQKEFDAYRAESEMTLQKLKNLIVELEKNRTDLLDKLDDKTKKNEDLLFKFEEADIIKSDLEVSLEKTSSRNKELEKLLEIERARIDDTEKNSNKLFEAEESLIKANEEIEKLRLHVEELSLENKSLSVDNSMAKDRMDILEKELDCTKNQLEELNNIRNDLSQKLTALNLEYTQMKEQVVELQKKLESNEQQSSQKNSELAAIKEELENTKRSLIENQTLLEEMKSQQNKQETDLTKETERLKMELSAKNFDLESLNEELHAKKGEFIMLQKQFEEERVASTNKIEEQLVINKESEGKYTSQLEKISALLKEKSNELVEFKKSSEEASSAMKQQIEESEKKIKEYNETIENLQKDLDNFRTFANSSNSQLEEQITKEREDNSIQIQTLQNTLNSKQNELDAISTVYNSSQEELSKKSEILEKLSVDFENLKTSFNSTTKDLAKLKEEKQQFELDNGDLKRNLESLKQKLEDMETQKKQMHEEIQSLINSSGDHSSKLEEMHANLMEKQDSFDKMKQEYQKKLESIQHELQDKDLKLKEKESEVLKVEQHCQDTKGALEKVENENKQRINNLVEELSKVKEEHAAKINDIQSVIVEKDSIIEEKMKVIKDLESKFLENTDKSQEYVNNIVKSYDDKISALTEANKKESEELQTKLKESEEIYNKLKQEYEEKLKSLSDGSSDLQGAISLVSKENEDLKQNLQTLQIKIEEKNKEINSIESFAHDKEEMYKKKICEFELSIENSTKESSEKINSLTVECKKLQEDLQKKNEEIEQIKVKFDELGENKASIEQKEQNQLKIIESLETEIEQQKINLREITSQKINLEEDLQEKCIAISTSNVDKENLLKELKLSEEKLGAIESDYNNLKNNLDSSNNKLIEEEEQRKKLLNELEILSNNCQTLSIELKEEKHKNDQLLKEGMNTHKDTEMKLQVSEKCIKDITSQRDHISQTLKQLQFTTKQKNYLMEKLGQQEYFKEILPDLNDGYIDESLLKKVQHLEILLEKNQKELQEEKRNVDRQKSEMDNLKQQINSLQELKGQANTTGTSENQNATILNNNEQYDYQKLLEDKTLAENQVKFLNSIIVDMQKKNEVQQAKIEILESGYSPAAAEELNLLGYSSSNKQLPPRMFCDICDRFDEHETEDCPQQMSEHMPPPPPPRGCKKKDKPVPRPYCELCEVFGHDTQDCPEDDTFRIVISRKVLIKL</sequence>
<evidence type="ECO:0000256" key="3">
    <source>
        <dbReference type="ARBA" id="ARBA00022701"/>
    </source>
</evidence>
<dbReference type="PANTHER" id="PTHR18916:SF82">
    <property type="entry name" value="CAP-GLY DOMAIN-CONTAINING PROTEIN"/>
    <property type="match status" value="1"/>
</dbReference>
<evidence type="ECO:0000256" key="6">
    <source>
        <dbReference type="ARBA" id="ARBA00023212"/>
    </source>
</evidence>
<evidence type="ECO:0000256" key="5">
    <source>
        <dbReference type="ARBA" id="ARBA00023054"/>
    </source>
</evidence>
<dbReference type="GO" id="GO:0005874">
    <property type="term" value="C:microtubule"/>
    <property type="evidence" value="ECO:0007669"/>
    <property type="project" value="UniProtKB-KW"/>
</dbReference>
<evidence type="ECO:0000256" key="8">
    <source>
        <dbReference type="SAM" id="MobiDB-lite"/>
    </source>
</evidence>
<dbReference type="InterPro" id="IPR000938">
    <property type="entry name" value="CAP-Gly_domain"/>
</dbReference>
<dbReference type="SUPFAM" id="SSF74924">
    <property type="entry name" value="Cap-Gly domain"/>
    <property type="match status" value="2"/>
</dbReference>